<keyword evidence="3" id="KW-1185">Reference proteome</keyword>
<keyword evidence="1" id="KW-0472">Membrane</keyword>
<dbReference type="AlphaFoldDB" id="A0A0F3GZV5"/>
<organism evidence="2 3">
    <name type="scientific">Candidatus Magnetobacterium bavaricum</name>
    <dbReference type="NCBI Taxonomy" id="29290"/>
    <lineage>
        <taxon>Bacteria</taxon>
        <taxon>Pseudomonadati</taxon>
        <taxon>Nitrospirota</taxon>
        <taxon>Thermodesulfovibrionia</taxon>
        <taxon>Thermodesulfovibrionales</taxon>
        <taxon>Candidatus Magnetobacteriaceae</taxon>
        <taxon>Candidatus Magnetobacterium</taxon>
    </lineage>
</organism>
<dbReference type="Proteomes" id="UP000033423">
    <property type="component" value="Unassembled WGS sequence"/>
</dbReference>
<sequence>MMMMATGKATGKAAGCYRLLLSFTVKILIELRYKTHISPSMTVFFVMILYGLSDIPYTLYLIK</sequence>
<keyword evidence="1" id="KW-0812">Transmembrane</keyword>
<evidence type="ECO:0000313" key="3">
    <source>
        <dbReference type="Proteomes" id="UP000033423"/>
    </source>
</evidence>
<evidence type="ECO:0000256" key="1">
    <source>
        <dbReference type="SAM" id="Phobius"/>
    </source>
</evidence>
<feature type="transmembrane region" description="Helical" evidence="1">
    <location>
        <begin position="41"/>
        <end position="62"/>
    </location>
</feature>
<gene>
    <name evidence="2" type="ORF">MBAV_000392</name>
</gene>
<dbReference type="EMBL" id="LACI01000184">
    <property type="protein sequence ID" value="KJU87410.1"/>
    <property type="molecule type" value="Genomic_DNA"/>
</dbReference>
<keyword evidence="1" id="KW-1133">Transmembrane helix</keyword>
<reference evidence="2 3" key="1">
    <citation type="submission" date="2015-02" db="EMBL/GenBank/DDBJ databases">
        <title>Single-cell genomics of uncultivated deep-branching MTB reveals a conserved set of magnetosome genes.</title>
        <authorList>
            <person name="Kolinko S."/>
            <person name="Richter M."/>
            <person name="Glockner F.O."/>
            <person name="Brachmann A."/>
            <person name="Schuler D."/>
        </authorList>
    </citation>
    <scope>NUCLEOTIDE SEQUENCE [LARGE SCALE GENOMIC DNA]</scope>
    <source>
        <strain evidence="2">TM-1</strain>
    </source>
</reference>
<comment type="caution">
    <text evidence="2">The sequence shown here is derived from an EMBL/GenBank/DDBJ whole genome shotgun (WGS) entry which is preliminary data.</text>
</comment>
<accession>A0A0F3GZV5</accession>
<protein>
    <submittedName>
        <fullName evidence="2">Uncharacterized protein</fullName>
    </submittedName>
</protein>
<name>A0A0F3GZV5_9BACT</name>
<evidence type="ECO:0000313" key="2">
    <source>
        <dbReference type="EMBL" id="KJU87410.1"/>
    </source>
</evidence>
<proteinExistence type="predicted"/>